<dbReference type="Proteomes" id="UP000027073">
    <property type="component" value="Unassembled WGS sequence"/>
</dbReference>
<proteinExistence type="predicted"/>
<accession>A0A067NQK4</accession>
<protein>
    <submittedName>
        <fullName evidence="2">Uncharacterized protein</fullName>
    </submittedName>
</protein>
<dbReference type="InParanoid" id="A0A067NQK4"/>
<dbReference type="HOGENOM" id="CLU_260168_0_0_1"/>
<reference evidence="3" key="1">
    <citation type="journal article" date="2014" name="Proc. Natl. Acad. Sci. U.S.A.">
        <title>Extensive sampling of basidiomycete genomes demonstrates inadequacy of the white-rot/brown-rot paradigm for wood decay fungi.</title>
        <authorList>
            <person name="Riley R."/>
            <person name="Salamov A.A."/>
            <person name="Brown D.W."/>
            <person name="Nagy L.G."/>
            <person name="Floudas D."/>
            <person name="Held B.W."/>
            <person name="Levasseur A."/>
            <person name="Lombard V."/>
            <person name="Morin E."/>
            <person name="Otillar R."/>
            <person name="Lindquist E.A."/>
            <person name="Sun H."/>
            <person name="LaButti K.M."/>
            <person name="Schmutz J."/>
            <person name="Jabbour D."/>
            <person name="Luo H."/>
            <person name="Baker S.E."/>
            <person name="Pisabarro A.G."/>
            <person name="Walton J.D."/>
            <person name="Blanchette R.A."/>
            <person name="Henrissat B."/>
            <person name="Martin F."/>
            <person name="Cullen D."/>
            <person name="Hibbett D.S."/>
            <person name="Grigoriev I.V."/>
        </authorList>
    </citation>
    <scope>NUCLEOTIDE SEQUENCE [LARGE SCALE GENOMIC DNA]</scope>
    <source>
        <strain evidence="3">PC15</strain>
    </source>
</reference>
<feature type="region of interest" description="Disordered" evidence="1">
    <location>
        <begin position="165"/>
        <end position="202"/>
    </location>
</feature>
<sequence>MARTAHLASAKHRQPKDTAIPAAASNRSHDHREFILDQGSKSPPRSTTSSHISFTTTSSRDRPKPDLRPSLSVPDPCTSTGCDQPADHVSATPANQLTDNSSLAEMSARVFVETLRSPSVGVQENTIWQAPLQSVEADDGNDDISALLSSFSQLNIGSPSLQLPASMPLSGHVPPASSDVSSAEETPNIPSPPSRTAQRDPGTNHLVTRHLHFIGNIEMQAEECWKSLPISGSISPGLLSGVDMRCTQLLTDLDKLKHKHPEVQRQRLKVATKLHNIEARIADLRNAAERRAISPTIICTDRHYSHPIEKLNPIAQKAILIGLVCSFFMGTSRRAGDFIMKSLSSLVTTVYEATGQSTPQTVLNQIPATITHALSQFNLESRTTIYAVCPKCCFTHPPKFHHNSTIATYPSLCTHKETSASENCGEPLLTTRTNANGSDKPIKPFVYHHFSDYMAGLLSSKKDEEAMDRACDDAFASADEPPPERITNIFQGSFIRSFLGPDGRKLFIDRGGEGRFLHSLNIDFFDAEGMTVRGATGSWGLFSTACLNLPESEMHKPEKMYFNIIPGPHEPDVNQLNHFMRPFVDEMCTSWTRGVYYTRTALCPEGRISRDAVACVVCDLLGARKAAGLPYPRSHAYCSVCQCFKQATLGRFDPENWVEHDVEQMHKFAESYRDAPTIDARQKLFDKFKVRWSELWRLPYWNPVRQLVVDVMHAVYENWAEFFYRDTLKLTSAKAKAKLKCIPAFKLTFQMPTKAQTERFAIDATSRDQMRLIGLALTMPFVLDSVPDPIFVSRLSILDEGTLFMRPESLKLRLMTYKLPALRFAVSCVKPGLELPNVKADCVTVLINWRTTQTLAPDESFFEKRIATPETMAHIRSVIENTTMPSWFDKPPKAFGDAATGTLKADEWRSMSSIYLPLALVTLWGEGSQMASHPDAEYYQHILNLTMLLASAMFLISRRTTSAEIAESYRRCIKDWTKLFYEVLPTAALRPNLHMAFHVYDFLLLFGPPKSWWTFPFESLIGLIQRTKSNHKQGEMESTLVDSFIQAGVLRRWLSKDDCPKPIHEFKALFDKVFTPRRRNEAEEHAMGINAAKQTTACKTPPDLFAVIKTPRVVLRAYAGHKGTILARASTHVGSSLVSFYPGGDASVNPVPGSIQYIIEGETCCQLAIRRHKSSPTSVADPFRHWPHVPISLYSAALEPELEIVELDWVVGHVGRYPYSADLVAIIRVHRRYLTPTSHNSMSCILFTVDEGARTKNLHPRMRADPTPSCPTNGVNGQYNRNGVGAELESEPKPRLARKLATRLGRWVQCFCRARPA</sequence>
<name>A0A067NQK4_PLEO1</name>
<dbReference type="PANTHER" id="PTHR46579:SF1">
    <property type="entry name" value="F5_8 TYPE C DOMAIN-CONTAINING PROTEIN"/>
    <property type="match status" value="1"/>
</dbReference>
<dbReference type="EMBL" id="KL198006">
    <property type="protein sequence ID" value="KDQ30229.1"/>
    <property type="molecule type" value="Genomic_DNA"/>
</dbReference>
<dbReference type="PANTHER" id="PTHR46579">
    <property type="entry name" value="F5/8 TYPE C DOMAIN-CONTAINING PROTEIN-RELATED"/>
    <property type="match status" value="1"/>
</dbReference>
<feature type="compositionally biased region" description="Low complexity" evidence="1">
    <location>
        <begin position="46"/>
        <end position="58"/>
    </location>
</feature>
<evidence type="ECO:0000313" key="3">
    <source>
        <dbReference type="Proteomes" id="UP000027073"/>
    </source>
</evidence>
<feature type="region of interest" description="Disordered" evidence="1">
    <location>
        <begin position="1"/>
        <end position="100"/>
    </location>
</feature>
<dbReference type="STRING" id="1137138.A0A067NQK4"/>
<gene>
    <name evidence="2" type="ORF">PLEOSDRAFT_154922</name>
</gene>
<dbReference type="VEuPathDB" id="FungiDB:PLEOSDRAFT_154922"/>
<evidence type="ECO:0000313" key="2">
    <source>
        <dbReference type="EMBL" id="KDQ30229.1"/>
    </source>
</evidence>
<dbReference type="OrthoDB" id="3269001at2759"/>
<organism evidence="2 3">
    <name type="scientific">Pleurotus ostreatus (strain PC15)</name>
    <name type="common">Oyster mushroom</name>
    <dbReference type="NCBI Taxonomy" id="1137138"/>
    <lineage>
        <taxon>Eukaryota</taxon>
        <taxon>Fungi</taxon>
        <taxon>Dikarya</taxon>
        <taxon>Basidiomycota</taxon>
        <taxon>Agaricomycotina</taxon>
        <taxon>Agaricomycetes</taxon>
        <taxon>Agaricomycetidae</taxon>
        <taxon>Agaricales</taxon>
        <taxon>Pleurotineae</taxon>
        <taxon>Pleurotaceae</taxon>
        <taxon>Pleurotus</taxon>
    </lineage>
</organism>
<evidence type="ECO:0000256" key="1">
    <source>
        <dbReference type="SAM" id="MobiDB-lite"/>
    </source>
</evidence>